<evidence type="ECO:0000313" key="1">
    <source>
        <dbReference type="EMBL" id="KAK9538028.1"/>
    </source>
</evidence>
<dbReference type="EMBL" id="JBCEZU010000034">
    <property type="protein sequence ID" value="KAK9538028.1"/>
    <property type="molecule type" value="Genomic_DNA"/>
</dbReference>
<accession>A0AAW1FUM1</accession>
<reference evidence="1 2" key="1">
    <citation type="journal article" date="2024" name="Genome Biol. Evol.">
        <title>Chromosome-level genome assembly of the viviparous eelpout Zoarces viviparus.</title>
        <authorList>
            <person name="Fuhrmann N."/>
            <person name="Brasseur M.V."/>
            <person name="Bakowski C.E."/>
            <person name="Podsiadlowski L."/>
            <person name="Prost S."/>
            <person name="Krehenwinkel H."/>
            <person name="Mayer C."/>
        </authorList>
    </citation>
    <scope>NUCLEOTIDE SEQUENCE [LARGE SCALE GENOMIC DNA]</scope>
    <source>
        <strain evidence="1">NO-MEL_2022_Ind0_liver</strain>
    </source>
</reference>
<comment type="caution">
    <text evidence="1">The sequence shown here is derived from an EMBL/GenBank/DDBJ whole genome shotgun (WGS) entry which is preliminary data.</text>
</comment>
<keyword evidence="2" id="KW-1185">Reference proteome</keyword>
<organism evidence="1 2">
    <name type="scientific">Zoarces viviparus</name>
    <name type="common">Viviparous eelpout</name>
    <name type="synonym">Blennius viviparus</name>
    <dbReference type="NCBI Taxonomy" id="48416"/>
    <lineage>
        <taxon>Eukaryota</taxon>
        <taxon>Metazoa</taxon>
        <taxon>Chordata</taxon>
        <taxon>Craniata</taxon>
        <taxon>Vertebrata</taxon>
        <taxon>Euteleostomi</taxon>
        <taxon>Actinopterygii</taxon>
        <taxon>Neopterygii</taxon>
        <taxon>Teleostei</taxon>
        <taxon>Neoteleostei</taxon>
        <taxon>Acanthomorphata</taxon>
        <taxon>Eupercaria</taxon>
        <taxon>Perciformes</taxon>
        <taxon>Cottioidei</taxon>
        <taxon>Zoarcales</taxon>
        <taxon>Zoarcidae</taxon>
        <taxon>Zoarcinae</taxon>
        <taxon>Zoarces</taxon>
    </lineage>
</organism>
<sequence length="144" mass="15939">MGNAVPKHQNVGVTSCSGCTGNSRIVAVIGAVLDVQFDEGRLVLEVAQHGCKTQPGRAPWMAQRVWSAVKRFWTPEPPIRIPVGPETSGRFMNVIREPIDERRLFSGSPQPGSEVNMMPEQAFYKVGPIEEEIQKTEKQAEEHS</sequence>
<name>A0AAW1FUM1_ZOAVI</name>
<proteinExistence type="predicted"/>
<gene>
    <name evidence="1" type="ORF">VZT92_005590</name>
</gene>
<protein>
    <submittedName>
        <fullName evidence="1">Uncharacterized protein</fullName>
    </submittedName>
</protein>
<dbReference type="AlphaFoldDB" id="A0AAW1FUM1"/>
<evidence type="ECO:0000313" key="2">
    <source>
        <dbReference type="Proteomes" id="UP001488805"/>
    </source>
</evidence>
<dbReference type="Proteomes" id="UP001488805">
    <property type="component" value="Unassembled WGS sequence"/>
</dbReference>